<keyword evidence="2" id="KW-1133">Transmembrane helix</keyword>
<sequence>MAPGGKVFQAMALGLAILLVATVTFMTMEEEVLEQGIDVVDLLDLDKYVESATLMQSAATTRERVFAEFNLPEDTTFSSMEDFQQRIGHQCPPLRHCGHKIMQDHLFFLGGGKWSDPDVSPAHFSPYPCWMYHFKGTEPWVDAMIDAGHMALMMDVGDGERYEFDGRFMRLQANLLRSTQDEIDLQARIESLVENYSTSVTRLTIIVDWHETFANASAAFEVGRALARIAKRLPLDYTEILWVNEAFRAASSDADIDSNEHINTALQRLSTPDLQFIKLENEAPPSRGFRTRVRKSSSLDAQSVISLSKDARSKILLVNVGTKREAVAFGNVGALHFDPARAVQGWVPNVHMETDIVLAGRGADRVQSRLSAFGFTRVWTAQGPGLEDAAQRLQSEDRLIDLTSTNVLLGGLDVFSPSLASPSGASPRAFAQTFFQNAVWNVMLRKYIVRASAKQGDAHICSQASDCSTCIPLLGKIPSTRVSSKLLLEYMRRRNVPNKIEILEDEHVWDGTWQSLVEENGDAKIKVRSNYLSTTTRVQQYVLLRDYLRDVNIYGSDSPPTGTKSPDDLPMYAGNNHLSAKDMDRFSFRYPHWIPKSQLQRPSMWLGPTKSKSPIHVDHDNGGNLAYQVIGSKSWVLFPPAADPLMYLHHVKTATTVWSALDDPWAYYSSEKVMRSYPDFQFAFCLSVPVHLGPGEMLFNPSGWWHAVQNLEDSLMINFWIKP</sequence>
<dbReference type="GO" id="GO:0032259">
    <property type="term" value="P:methylation"/>
    <property type="evidence" value="ECO:0007669"/>
    <property type="project" value="UniProtKB-KW"/>
</dbReference>
<keyword evidence="5" id="KW-1185">Reference proteome</keyword>
<feature type="transmembrane region" description="Helical" evidence="2">
    <location>
        <begin position="7"/>
        <end position="28"/>
    </location>
</feature>
<keyword evidence="4" id="KW-0489">Methyltransferase</keyword>
<dbReference type="Gene3D" id="2.60.120.650">
    <property type="entry name" value="Cupin"/>
    <property type="match status" value="1"/>
</dbReference>
<dbReference type="InterPro" id="IPR041667">
    <property type="entry name" value="Cupin_8"/>
</dbReference>
<comment type="caution">
    <text evidence="4">The sequence shown here is derived from an EMBL/GenBank/DDBJ whole genome shotgun (WGS) entry which is preliminary data.</text>
</comment>
<dbReference type="PANTHER" id="PTHR12461">
    <property type="entry name" value="HYPOXIA-INDUCIBLE FACTOR 1 ALPHA INHIBITOR-RELATED"/>
    <property type="match status" value="1"/>
</dbReference>
<dbReference type="EMBL" id="BEYU01000012">
    <property type="protein sequence ID" value="GBG25196.1"/>
    <property type="molecule type" value="Genomic_DNA"/>
</dbReference>
<dbReference type="OrthoDB" id="44887at2759"/>
<feature type="region of interest" description="Disordered" evidence="1">
    <location>
        <begin position="555"/>
        <end position="574"/>
    </location>
</feature>
<dbReference type="SUPFAM" id="SSF51197">
    <property type="entry name" value="Clavaminate synthase-like"/>
    <property type="match status" value="1"/>
</dbReference>
<accession>A0A2R5G2E9</accession>
<evidence type="ECO:0000256" key="2">
    <source>
        <dbReference type="SAM" id="Phobius"/>
    </source>
</evidence>
<keyword evidence="4" id="KW-0808">Transferase</keyword>
<protein>
    <submittedName>
        <fullName evidence="4">Bifunctional arginine demethylase and lysyl-hydroxylase psr-1</fullName>
    </submittedName>
</protein>
<organism evidence="4 5">
    <name type="scientific">Hondaea fermentalgiana</name>
    <dbReference type="NCBI Taxonomy" id="2315210"/>
    <lineage>
        <taxon>Eukaryota</taxon>
        <taxon>Sar</taxon>
        <taxon>Stramenopiles</taxon>
        <taxon>Bigyra</taxon>
        <taxon>Labyrinthulomycetes</taxon>
        <taxon>Thraustochytrida</taxon>
        <taxon>Thraustochytriidae</taxon>
        <taxon>Hondaea</taxon>
    </lineage>
</organism>
<evidence type="ECO:0000256" key="1">
    <source>
        <dbReference type="SAM" id="MobiDB-lite"/>
    </source>
</evidence>
<dbReference type="InParanoid" id="A0A2R5G2E9"/>
<reference evidence="4 5" key="1">
    <citation type="submission" date="2017-12" db="EMBL/GenBank/DDBJ databases">
        <title>Sequencing, de novo assembly and annotation of complete genome of a new Thraustochytrid species, strain FCC1311.</title>
        <authorList>
            <person name="Sedici K."/>
            <person name="Godart F."/>
            <person name="Aiese Cigliano R."/>
            <person name="Sanseverino W."/>
            <person name="Barakat M."/>
            <person name="Ortet P."/>
            <person name="Marechal E."/>
            <person name="Cagnac O."/>
            <person name="Amato A."/>
        </authorList>
    </citation>
    <scope>NUCLEOTIDE SEQUENCE [LARGE SCALE GENOMIC DNA]</scope>
</reference>
<dbReference type="AlphaFoldDB" id="A0A2R5G2E9"/>
<dbReference type="Proteomes" id="UP000241890">
    <property type="component" value="Unassembled WGS sequence"/>
</dbReference>
<evidence type="ECO:0000259" key="3">
    <source>
        <dbReference type="PROSITE" id="PS51184"/>
    </source>
</evidence>
<dbReference type="Pfam" id="PF13621">
    <property type="entry name" value="Cupin_8"/>
    <property type="match status" value="1"/>
</dbReference>
<dbReference type="PANTHER" id="PTHR12461:SF105">
    <property type="entry name" value="HYPOXIA-INDUCIBLE FACTOR 1-ALPHA INHIBITOR"/>
    <property type="match status" value="1"/>
</dbReference>
<keyword evidence="2" id="KW-0812">Transmembrane</keyword>
<evidence type="ECO:0000313" key="5">
    <source>
        <dbReference type="Proteomes" id="UP000241890"/>
    </source>
</evidence>
<proteinExistence type="predicted"/>
<dbReference type="InterPro" id="IPR003347">
    <property type="entry name" value="JmjC_dom"/>
</dbReference>
<dbReference type="PROSITE" id="PS51184">
    <property type="entry name" value="JMJC"/>
    <property type="match status" value="1"/>
</dbReference>
<feature type="domain" description="JmjC" evidence="3">
    <location>
        <begin position="566"/>
        <end position="723"/>
    </location>
</feature>
<name>A0A2R5G2E9_9STRA</name>
<gene>
    <name evidence="4" type="ORF">FCC1311_014132</name>
</gene>
<keyword evidence="2" id="KW-0472">Membrane</keyword>
<dbReference type="GO" id="GO:0008168">
    <property type="term" value="F:methyltransferase activity"/>
    <property type="evidence" value="ECO:0007669"/>
    <property type="project" value="UniProtKB-KW"/>
</dbReference>
<evidence type="ECO:0000313" key="4">
    <source>
        <dbReference type="EMBL" id="GBG25196.1"/>
    </source>
</evidence>